<evidence type="ECO:0000256" key="7">
    <source>
        <dbReference type="ARBA" id="ARBA00023002"/>
    </source>
</evidence>
<keyword evidence="3" id="KW-0153">Cholesterol metabolism</keyword>
<dbReference type="InterPro" id="IPR036396">
    <property type="entry name" value="Cyt_P450_sf"/>
</dbReference>
<dbReference type="InterPro" id="IPR002397">
    <property type="entry name" value="Cyt_P450_B"/>
</dbReference>
<evidence type="ECO:0000256" key="18">
    <source>
        <dbReference type="RuleBase" id="RU000461"/>
    </source>
</evidence>
<evidence type="ECO:0000256" key="10">
    <source>
        <dbReference type="ARBA" id="ARBA00023098"/>
    </source>
</evidence>
<evidence type="ECO:0000256" key="2">
    <source>
        <dbReference type="ARBA" id="ARBA00010617"/>
    </source>
</evidence>
<evidence type="ECO:0000256" key="17">
    <source>
        <dbReference type="ARBA" id="ARBA00083909"/>
    </source>
</evidence>
<dbReference type="GO" id="GO:0006707">
    <property type="term" value="P:cholesterol catabolic process"/>
    <property type="evidence" value="ECO:0007669"/>
    <property type="project" value="TreeGrafter"/>
</dbReference>
<dbReference type="GO" id="GO:0005506">
    <property type="term" value="F:iron ion binding"/>
    <property type="evidence" value="ECO:0007669"/>
    <property type="project" value="InterPro"/>
</dbReference>
<evidence type="ECO:0000256" key="5">
    <source>
        <dbReference type="ARBA" id="ARBA00022723"/>
    </source>
</evidence>
<dbReference type="EMBL" id="UGQM01000001">
    <property type="protein sequence ID" value="STZ45966.1"/>
    <property type="molecule type" value="Genomic_DNA"/>
</dbReference>
<evidence type="ECO:0000256" key="8">
    <source>
        <dbReference type="ARBA" id="ARBA00023004"/>
    </source>
</evidence>
<dbReference type="GO" id="GO:0036199">
    <property type="term" value="F:cholest-4-en-3-one 26-monooxygenase activity"/>
    <property type="evidence" value="ECO:0007669"/>
    <property type="project" value="TreeGrafter"/>
</dbReference>
<evidence type="ECO:0000256" key="13">
    <source>
        <dbReference type="ARBA" id="ARBA00049645"/>
    </source>
</evidence>
<comment type="cofactor">
    <cofactor evidence="1">
        <name>heme</name>
        <dbReference type="ChEBI" id="CHEBI:30413"/>
    </cofactor>
</comment>
<comment type="pathway">
    <text evidence="13">Steroid metabolism; cholesterol degradation.</text>
</comment>
<evidence type="ECO:0000256" key="4">
    <source>
        <dbReference type="ARBA" id="ARBA00022617"/>
    </source>
</evidence>
<reference evidence="19 20" key="1">
    <citation type="submission" date="2018-06" db="EMBL/GenBank/DDBJ databases">
        <authorList>
            <consortium name="Pathogen Informatics"/>
            <person name="Doyle S."/>
        </authorList>
    </citation>
    <scope>NUCLEOTIDE SEQUENCE [LARGE SCALE GENOMIC DNA]</scope>
    <source>
        <strain evidence="19 20">NCTC10742</strain>
    </source>
</reference>
<accession>A0A378SVN9</accession>
<keyword evidence="5 18" id="KW-0479">Metal-binding</keyword>
<keyword evidence="8 18" id="KW-0408">Iron</keyword>
<evidence type="ECO:0000256" key="9">
    <source>
        <dbReference type="ARBA" id="ARBA00023033"/>
    </source>
</evidence>
<sequence>MIRPPVTSLAQRAIPRRSLAQEEIALSHPLHSPAFYAGDPFPAYRELRATDPVSWNDEHGFWALLKYEDIRYVSTNPALFSSAHGITVPDPAIENPVMEGSLIFTDPPRHRQLRKLINSGFTRRQVAILEPKLRAFARTALDAIDPAADTEFAEQIAAPLPTRMIAELLGAPDEDWEQFRRWSDAAVGMDDPDVELDTFTAMGELYQYFENLIALRRSGALRDSDDLLSVLVAAEVDGVRLSDQDLLQFCLLLLVAGNETTRNLIALGTLALIEHPQQFRMLREHPELIPTAVEEFLRYTSPVANMTRCATRDVEIRGRLIKQGQYVTMLYGSANRDEDIFGPTSEQLDITRNPNPHLAFGCGQHSCLGAQLARLEARVLFEELLERFEHIELDGEVLRMQATMVPGVRAMPVRLAAAERRHATA</sequence>
<keyword evidence="9 18" id="KW-0503">Monooxygenase</keyword>
<dbReference type="Gene3D" id="1.10.630.10">
    <property type="entry name" value="Cytochrome P450"/>
    <property type="match status" value="1"/>
</dbReference>
<keyword evidence="6" id="KW-0442">Lipid degradation</keyword>
<dbReference type="SUPFAM" id="SSF48264">
    <property type="entry name" value="Cytochrome P450"/>
    <property type="match status" value="1"/>
</dbReference>
<dbReference type="PANTHER" id="PTHR46696">
    <property type="entry name" value="P450, PUTATIVE (EUROFUNG)-RELATED"/>
    <property type="match status" value="1"/>
</dbReference>
<dbReference type="InterPro" id="IPR017972">
    <property type="entry name" value="Cyt_P450_CS"/>
</dbReference>
<keyword evidence="11" id="KW-1207">Sterol metabolism</keyword>
<dbReference type="AlphaFoldDB" id="A0A378SVN9"/>
<gene>
    <name evidence="19" type="ORF">NCTC10742_05230</name>
</gene>
<evidence type="ECO:0000256" key="16">
    <source>
        <dbReference type="ARBA" id="ARBA00082981"/>
    </source>
</evidence>
<dbReference type="GO" id="GO:0020037">
    <property type="term" value="F:heme binding"/>
    <property type="evidence" value="ECO:0007669"/>
    <property type="project" value="InterPro"/>
</dbReference>
<keyword evidence="7 18" id="KW-0560">Oxidoreductase</keyword>
<evidence type="ECO:0000256" key="1">
    <source>
        <dbReference type="ARBA" id="ARBA00001971"/>
    </source>
</evidence>
<evidence type="ECO:0000313" key="19">
    <source>
        <dbReference type="EMBL" id="STZ45966.1"/>
    </source>
</evidence>
<dbReference type="PRINTS" id="PR00359">
    <property type="entry name" value="BP450"/>
</dbReference>
<evidence type="ECO:0000256" key="6">
    <source>
        <dbReference type="ARBA" id="ARBA00022963"/>
    </source>
</evidence>
<dbReference type="PROSITE" id="PS00086">
    <property type="entry name" value="CYTOCHROME_P450"/>
    <property type="match status" value="1"/>
</dbReference>
<proteinExistence type="inferred from homology"/>
<dbReference type="Pfam" id="PF00067">
    <property type="entry name" value="p450"/>
    <property type="match status" value="1"/>
</dbReference>
<evidence type="ECO:0000256" key="15">
    <source>
        <dbReference type="ARBA" id="ARBA00079588"/>
    </source>
</evidence>
<protein>
    <recommendedName>
        <fullName evidence="14">Steroid C26-monooxygenase</fullName>
    </recommendedName>
    <alternativeName>
        <fullName evidence="15">Cholest-4-en-3-one C26-monooxygenase</fullName>
    </alternativeName>
    <alternativeName>
        <fullName evidence="17">Cholesterol C26-monooxygenase</fullName>
    </alternativeName>
    <alternativeName>
        <fullName evidence="16">Steroid C27-monooxygenase</fullName>
    </alternativeName>
</protein>
<dbReference type="Proteomes" id="UP000254291">
    <property type="component" value="Unassembled WGS sequence"/>
</dbReference>
<name>A0A378SVN9_9MYCO</name>
<dbReference type="CDD" id="cd11033">
    <property type="entry name" value="CYP142-like"/>
    <property type="match status" value="1"/>
</dbReference>
<evidence type="ECO:0000256" key="3">
    <source>
        <dbReference type="ARBA" id="ARBA00022548"/>
    </source>
</evidence>
<dbReference type="PANTHER" id="PTHR46696:SF4">
    <property type="entry name" value="BIOTIN BIOSYNTHESIS CYTOCHROME P450"/>
    <property type="match status" value="1"/>
</dbReference>
<dbReference type="InterPro" id="IPR001128">
    <property type="entry name" value="Cyt_P450"/>
</dbReference>
<evidence type="ECO:0000256" key="12">
    <source>
        <dbReference type="ARBA" id="ARBA00023221"/>
    </source>
</evidence>
<evidence type="ECO:0000256" key="11">
    <source>
        <dbReference type="ARBA" id="ARBA00023166"/>
    </source>
</evidence>
<organism evidence="19 20">
    <name type="scientific">Mycolicibacterium gilvum</name>
    <dbReference type="NCBI Taxonomy" id="1804"/>
    <lineage>
        <taxon>Bacteria</taxon>
        <taxon>Bacillati</taxon>
        <taxon>Actinomycetota</taxon>
        <taxon>Actinomycetes</taxon>
        <taxon>Mycobacteriales</taxon>
        <taxon>Mycobacteriaceae</taxon>
        <taxon>Mycolicibacterium</taxon>
    </lineage>
</organism>
<dbReference type="PRINTS" id="PR00385">
    <property type="entry name" value="P450"/>
</dbReference>
<dbReference type="GO" id="GO:0008395">
    <property type="term" value="F:steroid hydroxylase activity"/>
    <property type="evidence" value="ECO:0007669"/>
    <property type="project" value="TreeGrafter"/>
</dbReference>
<evidence type="ECO:0000313" key="20">
    <source>
        <dbReference type="Proteomes" id="UP000254291"/>
    </source>
</evidence>
<dbReference type="FunFam" id="1.10.630.10:FF:000018">
    <property type="entry name" value="Cytochrome P450 monooxygenase"/>
    <property type="match status" value="1"/>
</dbReference>
<keyword evidence="4 18" id="KW-0349">Heme</keyword>
<comment type="similarity">
    <text evidence="2 18">Belongs to the cytochrome P450 family.</text>
</comment>
<keyword evidence="10" id="KW-0443">Lipid metabolism</keyword>
<keyword evidence="12" id="KW-0753">Steroid metabolism</keyword>
<evidence type="ECO:0000256" key="14">
    <source>
        <dbReference type="ARBA" id="ARBA00070775"/>
    </source>
</evidence>